<proteinExistence type="predicted"/>
<accession>A0A8S9G406</accession>
<evidence type="ECO:0000313" key="2">
    <source>
        <dbReference type="Proteomes" id="UP000712281"/>
    </source>
</evidence>
<dbReference type="Proteomes" id="UP000712281">
    <property type="component" value="Unassembled WGS sequence"/>
</dbReference>
<evidence type="ECO:0000313" key="1">
    <source>
        <dbReference type="EMBL" id="KAF2539999.1"/>
    </source>
</evidence>
<gene>
    <name evidence="1" type="ORF">F2Q68_00031940</name>
</gene>
<dbReference type="EMBL" id="QGKW02002005">
    <property type="protein sequence ID" value="KAF2539999.1"/>
    <property type="molecule type" value="Genomic_DNA"/>
</dbReference>
<name>A0A8S9G406_BRACR</name>
<dbReference type="AlphaFoldDB" id="A0A8S9G406"/>
<sequence>MSTATTMKLSMTKKTELSVRRIEQRGDTSELDGWFQSFHGGLMSRKKLESRWLGAESTRRRRRRPCSRGI</sequence>
<comment type="caution">
    <text evidence="1">The sequence shown here is derived from an EMBL/GenBank/DDBJ whole genome shotgun (WGS) entry which is preliminary data.</text>
</comment>
<reference evidence="1" key="1">
    <citation type="submission" date="2019-12" db="EMBL/GenBank/DDBJ databases">
        <title>Genome sequencing and annotation of Brassica cretica.</title>
        <authorList>
            <person name="Studholme D.J."/>
            <person name="Sarris P.F."/>
        </authorList>
    </citation>
    <scope>NUCLEOTIDE SEQUENCE</scope>
    <source>
        <strain evidence="1">PFS-001/15</strain>
        <tissue evidence="1">Leaf</tissue>
    </source>
</reference>
<protein>
    <submittedName>
        <fullName evidence="1">Uncharacterized protein</fullName>
    </submittedName>
</protein>
<organism evidence="1 2">
    <name type="scientific">Brassica cretica</name>
    <name type="common">Mustard</name>
    <dbReference type="NCBI Taxonomy" id="69181"/>
    <lineage>
        <taxon>Eukaryota</taxon>
        <taxon>Viridiplantae</taxon>
        <taxon>Streptophyta</taxon>
        <taxon>Embryophyta</taxon>
        <taxon>Tracheophyta</taxon>
        <taxon>Spermatophyta</taxon>
        <taxon>Magnoliopsida</taxon>
        <taxon>eudicotyledons</taxon>
        <taxon>Gunneridae</taxon>
        <taxon>Pentapetalae</taxon>
        <taxon>rosids</taxon>
        <taxon>malvids</taxon>
        <taxon>Brassicales</taxon>
        <taxon>Brassicaceae</taxon>
        <taxon>Brassiceae</taxon>
        <taxon>Brassica</taxon>
    </lineage>
</organism>